<reference evidence="1 2" key="2">
    <citation type="journal article" date="2022" name="Mol. Ecol. Resour.">
        <title>The genomes of chicory, endive, great burdock and yacon provide insights into Asteraceae paleo-polyploidization history and plant inulin production.</title>
        <authorList>
            <person name="Fan W."/>
            <person name="Wang S."/>
            <person name="Wang H."/>
            <person name="Wang A."/>
            <person name="Jiang F."/>
            <person name="Liu H."/>
            <person name="Zhao H."/>
            <person name="Xu D."/>
            <person name="Zhang Y."/>
        </authorList>
    </citation>
    <scope>NUCLEOTIDE SEQUENCE [LARGE SCALE GENOMIC DNA]</scope>
    <source>
        <strain evidence="2">cv. Niubang</strain>
    </source>
</reference>
<proteinExistence type="predicted"/>
<protein>
    <submittedName>
        <fullName evidence="1">Uncharacterized protein</fullName>
    </submittedName>
</protein>
<organism evidence="1 2">
    <name type="scientific">Arctium lappa</name>
    <name type="common">Greater burdock</name>
    <name type="synonym">Lappa major</name>
    <dbReference type="NCBI Taxonomy" id="4217"/>
    <lineage>
        <taxon>Eukaryota</taxon>
        <taxon>Viridiplantae</taxon>
        <taxon>Streptophyta</taxon>
        <taxon>Embryophyta</taxon>
        <taxon>Tracheophyta</taxon>
        <taxon>Spermatophyta</taxon>
        <taxon>Magnoliopsida</taxon>
        <taxon>eudicotyledons</taxon>
        <taxon>Gunneridae</taxon>
        <taxon>Pentapetalae</taxon>
        <taxon>asterids</taxon>
        <taxon>campanulids</taxon>
        <taxon>Asterales</taxon>
        <taxon>Asteraceae</taxon>
        <taxon>Carduoideae</taxon>
        <taxon>Cardueae</taxon>
        <taxon>Arctiinae</taxon>
        <taxon>Arctium</taxon>
    </lineage>
</organism>
<name>A0ACB9B221_ARCLA</name>
<sequence length="178" mass="19652">MSNGTSKATWSSRIGQNDFVHDISSLVQNNGDKLVGKEDQGIIRNPKATIADRMGVDGHTWEWRRELRGGRESSEVEQMQENKTVTSPEIFSVHEEVKMEMENVDGGGKPQDNGSEDVDEGHNQTQICEDGGRSFVVGDEESEEDGDWGLNLGFFLKIASVHTGSVTLVEPVLPFCRS</sequence>
<reference evidence="2" key="1">
    <citation type="journal article" date="2022" name="Mol. Ecol. Resour.">
        <title>The genomes of chicory, endive, great burdock and yacon provide insights into Asteraceae palaeo-polyploidization history and plant inulin production.</title>
        <authorList>
            <person name="Fan W."/>
            <person name="Wang S."/>
            <person name="Wang H."/>
            <person name="Wang A."/>
            <person name="Jiang F."/>
            <person name="Liu H."/>
            <person name="Zhao H."/>
            <person name="Xu D."/>
            <person name="Zhang Y."/>
        </authorList>
    </citation>
    <scope>NUCLEOTIDE SEQUENCE [LARGE SCALE GENOMIC DNA]</scope>
    <source>
        <strain evidence="2">cv. Niubang</strain>
    </source>
</reference>
<dbReference type="Proteomes" id="UP001055879">
    <property type="component" value="Linkage Group LG07"/>
</dbReference>
<evidence type="ECO:0000313" key="2">
    <source>
        <dbReference type="Proteomes" id="UP001055879"/>
    </source>
</evidence>
<gene>
    <name evidence="1" type="ORF">L6452_22783</name>
</gene>
<accession>A0ACB9B221</accession>
<evidence type="ECO:0000313" key="1">
    <source>
        <dbReference type="EMBL" id="KAI3715796.1"/>
    </source>
</evidence>
<comment type="caution">
    <text evidence="1">The sequence shown here is derived from an EMBL/GenBank/DDBJ whole genome shotgun (WGS) entry which is preliminary data.</text>
</comment>
<dbReference type="EMBL" id="CM042053">
    <property type="protein sequence ID" value="KAI3715796.1"/>
    <property type="molecule type" value="Genomic_DNA"/>
</dbReference>
<keyword evidence="2" id="KW-1185">Reference proteome</keyword>